<dbReference type="Pfam" id="PF06580">
    <property type="entry name" value="His_kinase"/>
    <property type="match status" value="1"/>
</dbReference>
<evidence type="ECO:0000256" key="3">
    <source>
        <dbReference type="ARBA" id="ARBA00022553"/>
    </source>
</evidence>
<keyword evidence="4" id="KW-0808">Transferase</keyword>
<dbReference type="Gene3D" id="6.10.340.10">
    <property type="match status" value="1"/>
</dbReference>
<comment type="caution">
    <text evidence="14">The sequence shown here is derived from an EMBL/GenBank/DDBJ whole genome shotgun (WGS) entry which is preliminary data.</text>
</comment>
<dbReference type="InterPro" id="IPR003660">
    <property type="entry name" value="HAMP_dom"/>
</dbReference>
<dbReference type="EMBL" id="QVLV01000005">
    <property type="protein sequence ID" value="RGE61695.1"/>
    <property type="molecule type" value="Genomic_DNA"/>
</dbReference>
<evidence type="ECO:0000256" key="1">
    <source>
        <dbReference type="ARBA" id="ARBA00004651"/>
    </source>
</evidence>
<evidence type="ECO:0000256" key="12">
    <source>
        <dbReference type="SAM" id="Phobius"/>
    </source>
</evidence>
<evidence type="ECO:0000256" key="6">
    <source>
        <dbReference type="ARBA" id="ARBA00022741"/>
    </source>
</evidence>
<keyword evidence="7" id="KW-0418">Kinase</keyword>
<comment type="subcellular location">
    <subcellularLocation>
        <location evidence="1">Cell membrane</location>
        <topology evidence="1">Multi-pass membrane protein</topology>
    </subcellularLocation>
</comment>
<dbReference type="GO" id="GO:0000155">
    <property type="term" value="F:phosphorelay sensor kinase activity"/>
    <property type="evidence" value="ECO:0007669"/>
    <property type="project" value="InterPro"/>
</dbReference>
<protein>
    <recommendedName>
        <fullName evidence="13">HAMP domain-containing protein</fullName>
    </recommendedName>
</protein>
<gene>
    <name evidence="14" type="ORF">DXC51_09030</name>
</gene>
<evidence type="ECO:0000259" key="13">
    <source>
        <dbReference type="PROSITE" id="PS50885"/>
    </source>
</evidence>
<feature type="transmembrane region" description="Helical" evidence="12">
    <location>
        <begin position="24"/>
        <end position="48"/>
    </location>
</feature>
<evidence type="ECO:0000256" key="5">
    <source>
        <dbReference type="ARBA" id="ARBA00022692"/>
    </source>
</evidence>
<evidence type="ECO:0000256" key="11">
    <source>
        <dbReference type="ARBA" id="ARBA00023136"/>
    </source>
</evidence>
<keyword evidence="15" id="KW-1185">Reference proteome</keyword>
<evidence type="ECO:0000313" key="15">
    <source>
        <dbReference type="Proteomes" id="UP000260812"/>
    </source>
</evidence>
<feature type="transmembrane region" description="Helical" evidence="12">
    <location>
        <begin position="291"/>
        <end position="313"/>
    </location>
</feature>
<dbReference type="PROSITE" id="PS50885">
    <property type="entry name" value="HAMP"/>
    <property type="match status" value="1"/>
</dbReference>
<dbReference type="SUPFAM" id="SSF55874">
    <property type="entry name" value="ATPase domain of HSP90 chaperone/DNA topoisomerase II/histidine kinase"/>
    <property type="match status" value="1"/>
</dbReference>
<keyword evidence="5 12" id="KW-0812">Transmembrane</keyword>
<dbReference type="InterPro" id="IPR010559">
    <property type="entry name" value="Sig_transdc_His_kin_internal"/>
</dbReference>
<feature type="domain" description="HAMP" evidence="13">
    <location>
        <begin position="315"/>
        <end position="367"/>
    </location>
</feature>
<dbReference type="CDD" id="cd06225">
    <property type="entry name" value="HAMP"/>
    <property type="match status" value="1"/>
</dbReference>
<dbReference type="InterPro" id="IPR050640">
    <property type="entry name" value="Bact_2-comp_sensor_kinase"/>
</dbReference>
<keyword evidence="10" id="KW-0902">Two-component regulatory system</keyword>
<organism evidence="14 15">
    <name type="scientific">Eisenbergiella massiliensis</name>
    <dbReference type="NCBI Taxonomy" id="1720294"/>
    <lineage>
        <taxon>Bacteria</taxon>
        <taxon>Bacillati</taxon>
        <taxon>Bacillota</taxon>
        <taxon>Clostridia</taxon>
        <taxon>Lachnospirales</taxon>
        <taxon>Lachnospiraceae</taxon>
        <taxon>Eisenbergiella</taxon>
    </lineage>
</organism>
<evidence type="ECO:0000256" key="10">
    <source>
        <dbReference type="ARBA" id="ARBA00023012"/>
    </source>
</evidence>
<dbReference type="Proteomes" id="UP000260812">
    <property type="component" value="Unassembled WGS sequence"/>
</dbReference>
<reference evidence="14" key="1">
    <citation type="submission" date="2018-08" db="EMBL/GenBank/DDBJ databases">
        <title>A genome reference for cultivated species of the human gut microbiota.</title>
        <authorList>
            <person name="Zou Y."/>
            <person name="Xue W."/>
            <person name="Luo G."/>
        </authorList>
    </citation>
    <scope>NUCLEOTIDE SEQUENCE [LARGE SCALE GENOMIC DNA]</scope>
    <source>
        <strain evidence="14">TF05-5AC</strain>
    </source>
</reference>
<dbReference type="PANTHER" id="PTHR34220">
    <property type="entry name" value="SENSOR HISTIDINE KINASE YPDA"/>
    <property type="match status" value="1"/>
</dbReference>
<evidence type="ECO:0000256" key="2">
    <source>
        <dbReference type="ARBA" id="ARBA00022475"/>
    </source>
</evidence>
<evidence type="ECO:0000256" key="9">
    <source>
        <dbReference type="ARBA" id="ARBA00022989"/>
    </source>
</evidence>
<name>A0A3E3I6Q0_9FIRM</name>
<dbReference type="GO" id="GO:0005524">
    <property type="term" value="F:ATP binding"/>
    <property type="evidence" value="ECO:0007669"/>
    <property type="project" value="UniProtKB-KW"/>
</dbReference>
<keyword evidence="8" id="KW-0067">ATP-binding</keyword>
<dbReference type="AlphaFoldDB" id="A0A3E3I6Q0"/>
<dbReference type="PANTHER" id="PTHR34220:SF11">
    <property type="entry name" value="SENSOR PROTEIN KINASE HPTS"/>
    <property type="match status" value="1"/>
</dbReference>
<dbReference type="Gene3D" id="3.30.565.10">
    <property type="entry name" value="Histidine kinase-like ATPase, C-terminal domain"/>
    <property type="match status" value="1"/>
</dbReference>
<keyword evidence="3" id="KW-0597">Phosphoprotein</keyword>
<evidence type="ECO:0000256" key="4">
    <source>
        <dbReference type="ARBA" id="ARBA00022679"/>
    </source>
</evidence>
<dbReference type="InterPro" id="IPR036890">
    <property type="entry name" value="HATPase_C_sf"/>
</dbReference>
<evidence type="ECO:0000256" key="8">
    <source>
        <dbReference type="ARBA" id="ARBA00022840"/>
    </source>
</evidence>
<accession>A0A3E3I6Q0</accession>
<keyword evidence="2" id="KW-1003">Cell membrane</keyword>
<dbReference type="GO" id="GO:0005886">
    <property type="term" value="C:plasma membrane"/>
    <property type="evidence" value="ECO:0007669"/>
    <property type="project" value="UniProtKB-SubCell"/>
</dbReference>
<evidence type="ECO:0000313" key="14">
    <source>
        <dbReference type="EMBL" id="RGE61695.1"/>
    </source>
</evidence>
<proteinExistence type="predicted"/>
<keyword evidence="11 12" id="KW-0472">Membrane</keyword>
<evidence type="ECO:0000256" key="7">
    <source>
        <dbReference type="ARBA" id="ARBA00022777"/>
    </source>
</evidence>
<sequence>MICYSETGVILHKRRFSMKYRFGLMGKIAVSLFISSLIIMFLGITVLYTRFRTEAMRMNQLLQEANLEIAGENIVEKMDAAEYTAISLFFDKDMRNILLSKREVNNKVELHNQVYGNFLRILNTTSSISRITLYRKDGFSVSAGLENNYGHFDYDSCLKVIQKHINNFSEESNYAVWIPVLINLQNGTQEAYFMNARILRDVSSSEPVGILTFYVKEKVISQMYSFFGKDSYLTDSEGKIISAQDRERIGKMEEMDNTGVPETVFVSVGDRQWYLTAVPENTILDATQDTAFFTMMTAAGFCTFLSMAAAFLISRGLTHNIKYLKEIIECTGAGNLNLRYQGKSGDEVDYLGKAYNKMLDDIQGYIAEDKKKQKQIQDGKIKFLQAQINPHLLYNTLDVAIFYMEKSNMDMALHILRSMSSFFKLSLGKGEPLHSIRTELSHITYYMQLQRLCRGKEIELFTDIPESLMEIKIPRITFQPIIENAYLHAFQGTINDGWIKIGVSRKREMDKSVLHICIMDNGMGMDEVKTETIEAGLHSEKCGENCYGLWNVYRRLKLYYGESCRMSLESEFGEYTKVIFAIPEEEENVQSDDY</sequence>
<keyword evidence="6" id="KW-0547">Nucleotide-binding</keyword>
<keyword evidence="9 12" id="KW-1133">Transmembrane helix</keyword>